<dbReference type="Proteomes" id="UP000249757">
    <property type="component" value="Unassembled WGS sequence"/>
</dbReference>
<dbReference type="OMA" id="WPFFDRN"/>
<reference evidence="5" key="4">
    <citation type="journal article" date="2022" name="Microb. Genom.">
        <title>A global pangenome for the wheat fungal pathogen Pyrenophora tritici-repentis and prediction of effector protein structural homology.</title>
        <authorList>
            <person name="Moolhuijzen P.M."/>
            <person name="See P.T."/>
            <person name="Shi G."/>
            <person name="Powell H.R."/>
            <person name="Cockram J."/>
            <person name="Jorgensen L.N."/>
            <person name="Benslimane H."/>
            <person name="Strelkov S.E."/>
            <person name="Turner J."/>
            <person name="Liu Z."/>
            <person name="Moffat C.S."/>
        </authorList>
    </citation>
    <scope>NUCLEOTIDE SEQUENCE [LARGE SCALE GENOMIC DNA]</scope>
</reference>
<feature type="compositionally biased region" description="Low complexity" evidence="1">
    <location>
        <begin position="364"/>
        <end position="379"/>
    </location>
</feature>
<dbReference type="Proteomes" id="UP000245464">
    <property type="component" value="Chromosome 4"/>
</dbReference>
<reference evidence="3" key="2">
    <citation type="submission" date="2021-05" db="EMBL/GenBank/DDBJ databases">
        <authorList>
            <person name="Moolhuijzen P.M."/>
            <person name="Moffat C.S."/>
        </authorList>
    </citation>
    <scope>NUCLEOTIDE SEQUENCE</scope>
    <source>
        <strain evidence="3">86-124</strain>
    </source>
</reference>
<dbReference type="EMBL" id="NRDI02000004">
    <property type="protein sequence ID" value="KAI1516870.1"/>
    <property type="molecule type" value="Genomic_DNA"/>
</dbReference>
<evidence type="ECO:0000313" key="2">
    <source>
        <dbReference type="EMBL" id="KAF7572269.1"/>
    </source>
</evidence>
<dbReference type="AlphaFoldDB" id="A0A2W1EH21"/>
<feature type="compositionally biased region" description="Polar residues" evidence="1">
    <location>
        <begin position="408"/>
        <end position="417"/>
    </location>
</feature>
<feature type="region of interest" description="Disordered" evidence="1">
    <location>
        <begin position="149"/>
        <end position="521"/>
    </location>
</feature>
<gene>
    <name evidence="3" type="ORF">Ptr86124_003807</name>
    <name evidence="2" type="ORF">PtrM4_097690</name>
</gene>
<reference evidence="2" key="1">
    <citation type="journal article" date="2018" name="BMC Genomics">
        <title>Comparative genomics of the wheat fungal pathogen Pyrenophora tritici-repentis reveals chromosomal variations and genome plasticity.</title>
        <authorList>
            <person name="Moolhuijzen P."/>
            <person name="See P.T."/>
            <person name="Hane J.K."/>
            <person name="Shi G."/>
            <person name="Liu Z."/>
            <person name="Oliver R.P."/>
            <person name="Moffat C.S."/>
        </authorList>
    </citation>
    <scope>NUCLEOTIDE SEQUENCE [LARGE SCALE GENOMIC DNA]</scope>
    <source>
        <strain evidence="2">M4</strain>
    </source>
</reference>
<evidence type="ECO:0000256" key="1">
    <source>
        <dbReference type="SAM" id="MobiDB-lite"/>
    </source>
</evidence>
<accession>A0A2W1EH21</accession>
<proteinExistence type="predicted"/>
<evidence type="ECO:0000313" key="5">
    <source>
        <dbReference type="Proteomes" id="UP000249757"/>
    </source>
</evidence>
<feature type="compositionally biased region" description="Basic residues" evidence="1">
    <location>
        <begin position="323"/>
        <end position="338"/>
    </location>
</feature>
<feature type="compositionally biased region" description="Low complexity" evidence="1">
    <location>
        <begin position="420"/>
        <end position="430"/>
    </location>
</feature>
<sequence>MAPHSNIPYNPADLGASNTLLPEDVFGHVDLATLSDIHKFLRESEMQDDIELAAWVQANYLHGQIEDHSTAIIRTAQGFGQLDRAFRRVRSLTNKAQEKWPFFDRNFKQMSTTTVRNNARGEAAPGVKYSIEASKEISMTAAGQQHISVSNGLDTPKDSPVPQLQVPFGTARPSRFQARKSQFPGPARRSRLASSDLPPKPTQLPEPNQKSQQQEVITPQELPNQTDISSEPSVQAMKQPEAVQAEATQPDAPRVEATPGADSVIGKESPLSSPPIGSQSRDSSAMLSQEQEADTVRDTSHGKVRGPNGRYLPSNEVSPATKKVAKPKKPKKGGRKPGLKPAKTEEPLTSKAVSGESAVEGTEENVSTNTQSSSSTASTEEPEGTGEIVVQGTDTVTSPDIKNEEQQVETGTTSDTRVTAAYLLAAEADAVPSNLDRLPPSSRKTYKRKSEPTAPSSARKRGKFGGIVGRPRRSDQLKLSQEEPVAETQQEPQMQTRRKTRHSAAANMGSTGVATITPTPKANMELSAQEEGVVMSGAEGDMHATAGHEEPEPDASKVSAHSAAPSPPPNSEVDILDAALTATYSLAPSQSVTSSASLATPDPAVADGKEAAYLPGHVELIARITTANGKMEVPILEDQVNTDEVKMIRKYAEWNAAESAVPVPYAQFRKIFSFVKDS</sequence>
<protein>
    <submittedName>
        <fullName evidence="2">Uncharacterized protein</fullName>
    </submittedName>
</protein>
<evidence type="ECO:0000313" key="3">
    <source>
        <dbReference type="EMBL" id="KAI1516870.1"/>
    </source>
</evidence>
<reference evidence="3" key="3">
    <citation type="journal article" date="2022" name="bioRxiv">
        <title>A global pangenome for the wheat fungal pathogen Pyrenophora tritici-repentis and prediction of effector protein structural homology.</title>
        <authorList>
            <person name="Moolhuijzen P."/>
            <person name="See P.T."/>
            <person name="Shi G."/>
            <person name="Powell H.R."/>
            <person name="Cockram J."/>
            <person name="Jorgensen L.N."/>
            <person name="Benslimane H."/>
            <person name="Strelkov S.E."/>
            <person name="Turner J."/>
            <person name="Liu Z."/>
            <person name="Moffat C.S."/>
        </authorList>
    </citation>
    <scope>NUCLEOTIDE SEQUENCE</scope>
    <source>
        <strain evidence="3">86-124</strain>
    </source>
</reference>
<feature type="compositionally biased region" description="Polar residues" evidence="1">
    <location>
        <begin position="275"/>
        <end position="290"/>
    </location>
</feature>
<name>A0A2W1EH21_9PLEO</name>
<feature type="compositionally biased region" description="Polar residues" evidence="1">
    <location>
        <begin position="508"/>
        <end position="520"/>
    </location>
</feature>
<dbReference type="EMBL" id="NQIK02000004">
    <property type="protein sequence ID" value="KAF7572269.1"/>
    <property type="molecule type" value="Genomic_DNA"/>
</dbReference>
<feature type="region of interest" description="Disordered" evidence="1">
    <location>
        <begin position="543"/>
        <end position="573"/>
    </location>
</feature>
<evidence type="ECO:0000313" key="4">
    <source>
        <dbReference type="Proteomes" id="UP000245464"/>
    </source>
</evidence>
<keyword evidence="5" id="KW-1185">Reference proteome</keyword>
<organism evidence="2 4">
    <name type="scientific">Pyrenophora tritici-repentis</name>
    <dbReference type="NCBI Taxonomy" id="45151"/>
    <lineage>
        <taxon>Eukaryota</taxon>
        <taxon>Fungi</taxon>
        <taxon>Dikarya</taxon>
        <taxon>Ascomycota</taxon>
        <taxon>Pezizomycotina</taxon>
        <taxon>Dothideomycetes</taxon>
        <taxon>Pleosporomycetidae</taxon>
        <taxon>Pleosporales</taxon>
        <taxon>Pleosporineae</taxon>
        <taxon>Pleosporaceae</taxon>
        <taxon>Pyrenophora</taxon>
    </lineage>
</organism>
<feature type="compositionally biased region" description="Polar residues" evidence="1">
    <location>
        <begin position="205"/>
        <end position="233"/>
    </location>
</feature>
<comment type="caution">
    <text evidence="2">The sequence shown here is derived from an EMBL/GenBank/DDBJ whole genome shotgun (WGS) entry which is preliminary data.</text>
</comment>